<dbReference type="Gene3D" id="3.40.390.10">
    <property type="entry name" value="Collagenase (Catalytic Domain)"/>
    <property type="match status" value="1"/>
</dbReference>
<dbReference type="Gene3D" id="1.10.1370.10">
    <property type="entry name" value="Neurolysin, domain 3"/>
    <property type="match status" value="1"/>
</dbReference>
<proteinExistence type="inferred from homology"/>
<dbReference type="InterPro" id="IPR024079">
    <property type="entry name" value="MetalloPept_cat_dom_sf"/>
</dbReference>
<dbReference type="SUPFAM" id="SSF55486">
    <property type="entry name" value="Metalloproteases ('zincins'), catalytic domain"/>
    <property type="match status" value="1"/>
</dbReference>
<keyword evidence="6 9" id="KW-0378">Hydrolase</keyword>
<dbReference type="InterPro" id="IPR001567">
    <property type="entry name" value="Pept_M3A_M3B_dom"/>
</dbReference>
<dbReference type="Gene3D" id="1.20.1050.40">
    <property type="entry name" value="Endopeptidase. Chain P, domain 1"/>
    <property type="match status" value="1"/>
</dbReference>
<dbReference type="InterPro" id="IPR024080">
    <property type="entry name" value="Neurolysin/TOP_N"/>
</dbReference>
<evidence type="ECO:0000256" key="1">
    <source>
        <dbReference type="ARBA" id="ARBA00004496"/>
    </source>
</evidence>
<evidence type="ECO:0000256" key="6">
    <source>
        <dbReference type="ARBA" id="ARBA00022801"/>
    </source>
</evidence>
<evidence type="ECO:0000313" key="11">
    <source>
        <dbReference type="EMBL" id="OLL25601.1"/>
    </source>
</evidence>
<organism evidence="11 12">
    <name type="scientific">Neolecta irregularis (strain DAH-3)</name>
    <dbReference type="NCBI Taxonomy" id="1198029"/>
    <lineage>
        <taxon>Eukaryota</taxon>
        <taxon>Fungi</taxon>
        <taxon>Dikarya</taxon>
        <taxon>Ascomycota</taxon>
        <taxon>Taphrinomycotina</taxon>
        <taxon>Neolectales</taxon>
        <taxon>Neolectaceae</taxon>
        <taxon>Neolecta</taxon>
    </lineage>
</organism>
<evidence type="ECO:0000256" key="2">
    <source>
        <dbReference type="ARBA" id="ARBA00006040"/>
    </source>
</evidence>
<keyword evidence="4 9" id="KW-0645">Protease</keyword>
<evidence type="ECO:0000256" key="8">
    <source>
        <dbReference type="ARBA" id="ARBA00023049"/>
    </source>
</evidence>
<dbReference type="GO" id="GO:0005758">
    <property type="term" value="C:mitochondrial intermembrane space"/>
    <property type="evidence" value="ECO:0007669"/>
    <property type="project" value="EnsemblFungi"/>
</dbReference>
<dbReference type="STRING" id="1198029.A0A1U7LSV7"/>
<evidence type="ECO:0000256" key="7">
    <source>
        <dbReference type="ARBA" id="ARBA00022833"/>
    </source>
</evidence>
<dbReference type="OrthoDB" id="534666at2759"/>
<dbReference type="CDD" id="cd06455">
    <property type="entry name" value="M3A_TOP"/>
    <property type="match status" value="1"/>
</dbReference>
<keyword evidence="3" id="KW-0963">Cytoplasm</keyword>
<keyword evidence="12" id="KW-1185">Reference proteome</keyword>
<name>A0A1U7LSV7_NEOID</name>
<evidence type="ECO:0000256" key="4">
    <source>
        <dbReference type="ARBA" id="ARBA00022670"/>
    </source>
</evidence>
<dbReference type="FunFam" id="1.20.1050.40:FF:000001">
    <property type="entry name" value="Thimet oligopeptidase 1"/>
    <property type="match status" value="1"/>
</dbReference>
<gene>
    <name evidence="11" type="ORF">NEOLI_002080</name>
</gene>
<dbReference type="AlphaFoldDB" id="A0A1U7LSV7"/>
<evidence type="ECO:0000256" key="9">
    <source>
        <dbReference type="RuleBase" id="RU003435"/>
    </source>
</evidence>
<evidence type="ECO:0000259" key="10">
    <source>
        <dbReference type="Pfam" id="PF01432"/>
    </source>
</evidence>
<keyword evidence="5 9" id="KW-0479">Metal-binding</keyword>
<feature type="domain" description="Peptidase M3A/M3B catalytic" evidence="10">
    <location>
        <begin position="450"/>
        <end position="674"/>
    </location>
</feature>
<evidence type="ECO:0000256" key="5">
    <source>
        <dbReference type="ARBA" id="ARBA00022723"/>
    </source>
</evidence>
<dbReference type="GO" id="GO:0046872">
    <property type="term" value="F:metal ion binding"/>
    <property type="evidence" value="ECO:0007669"/>
    <property type="project" value="UniProtKB-UniRule"/>
</dbReference>
<dbReference type="GO" id="GO:0006518">
    <property type="term" value="P:peptide metabolic process"/>
    <property type="evidence" value="ECO:0007669"/>
    <property type="project" value="TreeGrafter"/>
</dbReference>
<dbReference type="Pfam" id="PF01432">
    <property type="entry name" value="Peptidase_M3"/>
    <property type="match status" value="2"/>
</dbReference>
<evidence type="ECO:0000313" key="12">
    <source>
        <dbReference type="Proteomes" id="UP000186594"/>
    </source>
</evidence>
<sequence length="694" mass="79048">MAFDAPPQAAPQWNLSPEEIITKTKEIIEKTRSLEDKVAALENPTFENAIAIMAQNDQSGERIASVLVFYQNVSISKEHRDASAESDRLLSEFSVESSMREDVFKKVHQVYELKPQLEPESTRLLEKTDLDYRRAGLGLNKEDQEKLKSLKVRLSNLSIQFSQRLGEDTGGVFLTKEQLVGLPDDVLNNLATKEEDGKTLYKVTFKYTDIIPAMSYCKLEETRKCLFTGNYSKVPENVNVLHEAIIIRRDIAKLLGYKTWADFVLEEKMAKNTTTVINLLDDLRDALTPTGTKEMARLLKFKKEDVKNGNAKDGDVLYVWDYQYYDRLLLESEYQVDQQLIAEYFPMGRTVVGMLRVFETIFSLKFIEITDSSRSIANNFLFGDQTLRIFLGGCILIFFREMENTNTPQTLIWGPDILIGTAIECTHVLRLFVTSPNRKLFSEAVNNLISTPEKPSLLKHQEVVTLFHETGHAIHDIVSVTKYGRFHGLEVPHDFIEAPSQMLENWCWNKKVLQELSHHYERGEPLKEELIDKLVASKNVDIGLSTLRQIFYGMFDMKIHNLSGDEVADTTKLYNTLRQQISLVENGNVSTPGEASFGHMMGGYDAGYYGYLYSQRISADMFYTKFKADPMNTIVGTEYRDKILVPGGSREIIDNLKSFLGREPNDTAFREDLGISQMTEGTCEGKTEAIEILD</sequence>
<dbReference type="EMBL" id="LXFE01000350">
    <property type="protein sequence ID" value="OLL25601.1"/>
    <property type="molecule type" value="Genomic_DNA"/>
</dbReference>
<dbReference type="GO" id="GO:0006508">
    <property type="term" value="P:proteolysis"/>
    <property type="evidence" value="ECO:0007669"/>
    <property type="project" value="UniProtKB-KW"/>
</dbReference>
<dbReference type="GO" id="GO:0005794">
    <property type="term" value="C:Golgi apparatus"/>
    <property type="evidence" value="ECO:0007669"/>
    <property type="project" value="EnsemblFungi"/>
</dbReference>
<dbReference type="PANTHER" id="PTHR11804:SF84">
    <property type="entry name" value="SACCHAROLYSIN"/>
    <property type="match status" value="1"/>
</dbReference>
<accession>A0A1U7LSV7</accession>
<dbReference type="InterPro" id="IPR024077">
    <property type="entry name" value="Neurolysin/TOP_dom2"/>
</dbReference>
<dbReference type="GO" id="GO:0000324">
    <property type="term" value="C:fungal-type vacuole"/>
    <property type="evidence" value="ECO:0007669"/>
    <property type="project" value="EnsemblFungi"/>
</dbReference>
<evidence type="ECO:0000256" key="3">
    <source>
        <dbReference type="ARBA" id="ARBA00022490"/>
    </source>
</evidence>
<keyword evidence="8 9" id="KW-0482">Metalloprotease</keyword>
<keyword evidence="7 9" id="KW-0862">Zinc</keyword>
<dbReference type="PANTHER" id="PTHR11804">
    <property type="entry name" value="PROTEASE M3 THIMET OLIGOPEPTIDASE-RELATED"/>
    <property type="match status" value="1"/>
</dbReference>
<comment type="subcellular location">
    <subcellularLocation>
        <location evidence="1">Cytoplasm</location>
    </subcellularLocation>
</comment>
<comment type="caution">
    <text evidence="11">The sequence shown here is derived from an EMBL/GenBank/DDBJ whole genome shotgun (WGS) entry which is preliminary data.</text>
</comment>
<reference evidence="11 12" key="1">
    <citation type="submission" date="2016-04" db="EMBL/GenBank/DDBJ databases">
        <title>Evolutionary innovation and constraint leading to complex multicellularity in the Ascomycota.</title>
        <authorList>
            <person name="Cisse O."/>
            <person name="Nguyen A."/>
            <person name="Hewitt D.A."/>
            <person name="Jedd G."/>
            <person name="Stajich J.E."/>
        </authorList>
    </citation>
    <scope>NUCLEOTIDE SEQUENCE [LARGE SCALE GENOMIC DNA]</scope>
    <source>
        <strain evidence="11 12">DAH-3</strain>
    </source>
</reference>
<dbReference type="InterPro" id="IPR045090">
    <property type="entry name" value="Pept_M3A_M3B"/>
</dbReference>
<comment type="cofactor">
    <cofactor evidence="9">
        <name>Zn(2+)</name>
        <dbReference type="ChEBI" id="CHEBI:29105"/>
    </cofactor>
    <text evidence="9">Binds 1 zinc ion.</text>
</comment>
<protein>
    <submittedName>
        <fullName evidence="11">Saccharolysin</fullName>
    </submittedName>
</protein>
<dbReference type="Proteomes" id="UP000186594">
    <property type="component" value="Unassembled WGS sequence"/>
</dbReference>
<dbReference type="GO" id="GO:0004222">
    <property type="term" value="F:metalloendopeptidase activity"/>
    <property type="evidence" value="ECO:0007669"/>
    <property type="project" value="EnsemblFungi"/>
</dbReference>
<comment type="similarity">
    <text evidence="2 9">Belongs to the peptidase M3 family.</text>
</comment>
<feature type="domain" description="Peptidase M3A/M3B catalytic" evidence="10">
    <location>
        <begin position="214"/>
        <end position="372"/>
    </location>
</feature>
<dbReference type="OMA" id="RSGAWCS"/>